<dbReference type="InterPro" id="IPR035897">
    <property type="entry name" value="Toll_tir_struct_dom_sf"/>
</dbReference>
<evidence type="ECO:0000313" key="3">
    <source>
        <dbReference type="Proteomes" id="UP000216991"/>
    </source>
</evidence>
<dbReference type="Proteomes" id="UP000216991">
    <property type="component" value="Unassembled WGS sequence"/>
</dbReference>
<dbReference type="OrthoDB" id="104289at2"/>
<protein>
    <recommendedName>
        <fullName evidence="1">TIR domain-containing protein</fullName>
    </recommendedName>
</protein>
<dbReference type="SUPFAM" id="SSF52200">
    <property type="entry name" value="Toll/Interleukin receptor TIR domain"/>
    <property type="match status" value="1"/>
</dbReference>
<proteinExistence type="predicted"/>
<dbReference type="GO" id="GO:0007165">
    <property type="term" value="P:signal transduction"/>
    <property type="evidence" value="ECO:0007669"/>
    <property type="project" value="InterPro"/>
</dbReference>
<feature type="domain" description="TIR" evidence="1">
    <location>
        <begin position="3"/>
        <end position="162"/>
    </location>
</feature>
<accession>A0A255YPH4</accession>
<dbReference type="AlphaFoldDB" id="A0A255YPH4"/>
<dbReference type="EMBL" id="NOXT01000091">
    <property type="protein sequence ID" value="OYQ31127.1"/>
    <property type="molecule type" value="Genomic_DNA"/>
</dbReference>
<comment type="caution">
    <text evidence="2">The sequence shown here is derived from an EMBL/GenBank/DDBJ whole genome shotgun (WGS) entry which is preliminary data.</text>
</comment>
<name>A0A255YPH4_9SPHN</name>
<evidence type="ECO:0000313" key="2">
    <source>
        <dbReference type="EMBL" id="OYQ31127.1"/>
    </source>
</evidence>
<keyword evidence="3" id="KW-1185">Reference proteome</keyword>
<reference evidence="2 3" key="1">
    <citation type="submission" date="2017-07" db="EMBL/GenBank/DDBJ databases">
        <title>Sandarakinorhabdus cyanobacteriorum sp. nov., a novel bacterium isolated from cyanobacterial aggregates in a eutrophic lake.</title>
        <authorList>
            <person name="Cai H."/>
        </authorList>
    </citation>
    <scope>NUCLEOTIDE SEQUENCE [LARGE SCALE GENOMIC DNA]</scope>
    <source>
        <strain evidence="2 3">TH057</strain>
    </source>
</reference>
<sequence>MGYQYDLFVSYASVSDDLPEPYKGWVGALFADLTSALKRDLLGDEPRIFYDMKDLQPNYELERLLEAASQSRAFLAISSPAYHKRKWTADELRAFSESRDDWRDHLFIIAAEPTDAKKIPLLPEFSGRHVRIFHERSSDPGLPKMALKPGTDEFCRNVLALSSAIAAKIRPEGQTSDSSMTRRQAPRFVAPNTDEPIGVASPVPPKRTVLICQATDDLQAQVDLLNSALLQLPGVRVLPEGDFPQGGSEFQAAFRRDLEQADFVVQLLSAARGRAPADLPEGYLRFQAQAAERSSARLLQWRQSNLTVAEVADSGQRDLLMMPTVQASTFETFRKTVIDAVMEPPQTDSPPSDSDLPTVFVHADTADLDAAIQCGATLSDRFLAFPPLEEPENSASLQRNYAKQVMEADAVVLIRGKAGRGWASTQLMGIVKIRSANRRPLAGAVLHGPPDGKGPRPIAFVKGFQELDCTASDGQSWTFDHVGVALRSGGKG</sequence>
<organism evidence="2 3">
    <name type="scientific">Sandarakinorhabdus cyanobacteriorum</name>
    <dbReference type="NCBI Taxonomy" id="1981098"/>
    <lineage>
        <taxon>Bacteria</taxon>
        <taxon>Pseudomonadati</taxon>
        <taxon>Pseudomonadota</taxon>
        <taxon>Alphaproteobacteria</taxon>
        <taxon>Sphingomonadales</taxon>
        <taxon>Sphingosinicellaceae</taxon>
        <taxon>Sandarakinorhabdus</taxon>
    </lineage>
</organism>
<gene>
    <name evidence="2" type="ORF">CHU93_05170</name>
</gene>
<dbReference type="RefSeq" id="WP_094473082.1">
    <property type="nucleotide sequence ID" value="NZ_NOXT01000091.1"/>
</dbReference>
<dbReference type="PROSITE" id="PS50104">
    <property type="entry name" value="TIR"/>
    <property type="match status" value="1"/>
</dbReference>
<dbReference type="InterPro" id="IPR000157">
    <property type="entry name" value="TIR_dom"/>
</dbReference>
<evidence type="ECO:0000259" key="1">
    <source>
        <dbReference type="PROSITE" id="PS50104"/>
    </source>
</evidence>
<dbReference type="Gene3D" id="3.40.50.10140">
    <property type="entry name" value="Toll/interleukin-1 receptor homology (TIR) domain"/>
    <property type="match status" value="1"/>
</dbReference>